<evidence type="ECO:0000256" key="1">
    <source>
        <dbReference type="SAM" id="MobiDB-lite"/>
    </source>
</evidence>
<dbReference type="Gene3D" id="3.40.50.300">
    <property type="entry name" value="P-loop containing nucleotide triphosphate hydrolases"/>
    <property type="match status" value="1"/>
</dbReference>
<keyword evidence="4" id="KW-1185">Reference proteome</keyword>
<reference evidence="3 4" key="1">
    <citation type="submission" date="2024-06" db="EMBL/GenBank/DDBJ databases">
        <authorList>
            <person name="Bataeva Y.V."/>
            <person name="Grigorian L.N."/>
            <person name="Solomentsev V.I."/>
        </authorList>
    </citation>
    <scope>NUCLEOTIDE SEQUENCE [LARGE SCALE GENOMIC DNA]</scope>
    <source>
        <strain evidence="4">SCPM-O-B-12605 (RCAM04882)</strain>
    </source>
</reference>
<dbReference type="SUPFAM" id="SSF52540">
    <property type="entry name" value="P-loop containing nucleoside triphosphate hydrolases"/>
    <property type="match status" value="1"/>
</dbReference>
<organism evidence="3 4">
    <name type="scientific">Nocardiopsis tropica</name>
    <dbReference type="NCBI Taxonomy" id="109330"/>
    <lineage>
        <taxon>Bacteria</taxon>
        <taxon>Bacillati</taxon>
        <taxon>Actinomycetota</taxon>
        <taxon>Actinomycetes</taxon>
        <taxon>Streptosporangiales</taxon>
        <taxon>Nocardiopsidaceae</taxon>
        <taxon>Nocardiopsis</taxon>
    </lineage>
</organism>
<feature type="region of interest" description="Disordered" evidence="1">
    <location>
        <begin position="1"/>
        <end position="20"/>
    </location>
</feature>
<sequence>MARKTKNNAPPATAPVPASLPPEVLAALGRPAQEAPRTFKTEGAGAIVAAGWKAAFHPGENSLRRHMAAQFYPWKVGGALLGAGLLASHAAQVSGTHALVAALATGVGSFAALRVLRSLKARQHRATKLAAEWAEVDPAHARVCVAAAGVWLVAVILIQPASLPAWWWSGLVGLLALLALGSRFWAHHRVPRVLAAAQAAGPTPPPPPGEHAIARKWRTRVGNTSGSLPGTKIADLVDEAYGVRGKLHLVPGRQTITSVRAALGYVATALGVAEADVLVEHVEPTEDEPKPDSSILDIKVITSGLLMAKVPLEGDRLVVDGADVSVRLGPYVDGDGEALWRLYTADSIWGGFVAGSTGSGKSGLLDGLAVGIWQTKTTILLYLDPKNGGSSPRIFDRAHWAVGKDPKTWDTILDGLVEVVEMRGLENSARLKTSGFAPTFERPGIVVIVDECHSVINAQNVERWAKVGREGRAAGVQVVYASQIYGLATFAGDDAVRSSATAGNTVALRVSRNQSSMIAEIPLDPSTLPKVTGVGLVDSGREVPFKAAWAPTDVTAALMDQAMEGAPTELDPLAAGAFDNGTGGLYSRRAEIAEQQIANAEERLRACEAGRTPARRTAADTEVALPNITELTLDNLPTSIDPALLSDADLGLGILAAANRDPNEVLLATWSGAARRVLEVLIERGAVKRGEIEKYVMDAEECARATVSRAMDDLAEAAVIEPLPRRGGWQLTT</sequence>
<dbReference type="Proteomes" id="UP001432401">
    <property type="component" value="Unassembled WGS sequence"/>
</dbReference>
<accession>A0ABV2A4R5</accession>
<evidence type="ECO:0008006" key="5">
    <source>
        <dbReference type="Google" id="ProtNLM"/>
    </source>
</evidence>
<proteinExistence type="predicted"/>
<comment type="caution">
    <text evidence="3">The sequence shown here is derived from an EMBL/GenBank/DDBJ whole genome shotgun (WGS) entry which is preliminary data.</text>
</comment>
<feature type="transmembrane region" description="Helical" evidence="2">
    <location>
        <begin position="72"/>
        <end position="91"/>
    </location>
</feature>
<keyword evidence="2" id="KW-0472">Membrane</keyword>
<keyword evidence="2" id="KW-0812">Transmembrane</keyword>
<dbReference type="InterPro" id="IPR027417">
    <property type="entry name" value="P-loop_NTPase"/>
</dbReference>
<evidence type="ECO:0000313" key="3">
    <source>
        <dbReference type="EMBL" id="MES0838355.1"/>
    </source>
</evidence>
<feature type="transmembrane region" description="Helical" evidence="2">
    <location>
        <begin position="139"/>
        <end position="159"/>
    </location>
</feature>
<gene>
    <name evidence="3" type="ORF">ABUK86_31630</name>
</gene>
<name>A0ABV2A4R5_9ACTN</name>
<protein>
    <recommendedName>
        <fullName evidence="5">FtsK domain-containing protein</fullName>
    </recommendedName>
</protein>
<dbReference type="RefSeq" id="WP_352987171.1">
    <property type="nucleotide sequence ID" value="NZ_JBEQNA010000024.1"/>
</dbReference>
<evidence type="ECO:0000313" key="4">
    <source>
        <dbReference type="Proteomes" id="UP001432401"/>
    </source>
</evidence>
<keyword evidence="2" id="KW-1133">Transmembrane helix</keyword>
<evidence type="ECO:0000256" key="2">
    <source>
        <dbReference type="SAM" id="Phobius"/>
    </source>
</evidence>
<feature type="transmembrane region" description="Helical" evidence="2">
    <location>
        <begin position="97"/>
        <end position="119"/>
    </location>
</feature>
<dbReference type="EMBL" id="JBEQNB010000028">
    <property type="protein sequence ID" value="MES0838355.1"/>
    <property type="molecule type" value="Genomic_DNA"/>
</dbReference>